<evidence type="ECO:0000313" key="1">
    <source>
        <dbReference type="EMBL" id="KAH6599305.1"/>
    </source>
</evidence>
<proteinExistence type="predicted"/>
<organism evidence="1 2">
    <name type="scientific">Batrachochytrium salamandrivorans</name>
    <dbReference type="NCBI Taxonomy" id="1357716"/>
    <lineage>
        <taxon>Eukaryota</taxon>
        <taxon>Fungi</taxon>
        <taxon>Fungi incertae sedis</taxon>
        <taxon>Chytridiomycota</taxon>
        <taxon>Chytridiomycota incertae sedis</taxon>
        <taxon>Chytridiomycetes</taxon>
        <taxon>Rhizophydiales</taxon>
        <taxon>Rhizophydiales incertae sedis</taxon>
        <taxon>Batrachochytrium</taxon>
    </lineage>
</organism>
<gene>
    <name evidence="1" type="ORF">BASA50_003119</name>
</gene>
<reference evidence="1 2" key="1">
    <citation type="submission" date="2021-02" db="EMBL/GenBank/DDBJ databases">
        <title>Variation within the Batrachochytrium salamandrivorans European outbreak.</title>
        <authorList>
            <person name="Kelly M."/>
            <person name="Pasmans F."/>
            <person name="Shea T.P."/>
            <person name="Munoz J.F."/>
            <person name="Carranza S."/>
            <person name="Cuomo C.A."/>
            <person name="Martel A."/>
        </authorList>
    </citation>
    <scope>NUCLEOTIDE SEQUENCE [LARGE SCALE GENOMIC DNA]</scope>
    <source>
        <strain evidence="1 2">AMFP18/2</strain>
    </source>
</reference>
<dbReference type="Proteomes" id="UP001648503">
    <property type="component" value="Unassembled WGS sequence"/>
</dbReference>
<evidence type="ECO:0000313" key="2">
    <source>
        <dbReference type="Proteomes" id="UP001648503"/>
    </source>
</evidence>
<dbReference type="PANTHER" id="PTHR37067">
    <property type="entry name" value="PX DOMAIN-CONTAINING PROTEIN"/>
    <property type="match status" value="1"/>
</dbReference>
<name>A0ABQ8FJL8_9FUNG</name>
<sequence length="398" mass="45155">MDGDKDSLEFAISRPAIVDRVMMGLFFHPEENKKGKDTELIIKANTMKLFQLQEDGSYVVVIKNSLRFDLAIQHVSVGLSFRQTTTVMTQYQNACKIPKLAGINDHMVGQFVRILLAVGLQVMSDVINHPFVWAFSLAADCSTHMGVPLLDQRIRVCVHGVLYNLHLVLVPFFERHTAQNYVKLIKVLLDSLSPIWRDKVISISSDGENTMTGRYGGVVTLLEQECLNPVLRIMSTSDIQLDELDQTTIIVRSDWLIEKSLSIMHIHDQGSLVRDLHSSLSNFNQRSTLEEVATFALCIFADGLQIQVERDSNNNNARELEASPVMPADLVKLCPALFIKDILDPYRNHVSKHWSQDMIDLIEIQHRELIVVYGREPDVKAALDTHDEKTYFNDAWIV</sequence>
<comment type="caution">
    <text evidence="1">The sequence shown here is derived from an EMBL/GenBank/DDBJ whole genome shotgun (WGS) entry which is preliminary data.</text>
</comment>
<dbReference type="EMBL" id="JAFCIX010000071">
    <property type="protein sequence ID" value="KAH6599305.1"/>
    <property type="molecule type" value="Genomic_DNA"/>
</dbReference>
<protein>
    <recommendedName>
        <fullName evidence="3">DUF4371 domain-containing protein</fullName>
    </recommendedName>
</protein>
<evidence type="ECO:0008006" key="3">
    <source>
        <dbReference type="Google" id="ProtNLM"/>
    </source>
</evidence>
<accession>A0ABQ8FJL8</accession>
<keyword evidence="2" id="KW-1185">Reference proteome</keyword>
<dbReference type="PANTHER" id="PTHR37067:SF3">
    <property type="entry name" value="PX DOMAIN-CONTAINING PROTEIN"/>
    <property type="match status" value="1"/>
</dbReference>